<name>A0A0F8XF98_9ZZZZ</name>
<comment type="caution">
    <text evidence="1">The sequence shown here is derived from an EMBL/GenBank/DDBJ whole genome shotgun (WGS) entry which is preliminary data.</text>
</comment>
<evidence type="ECO:0000313" key="1">
    <source>
        <dbReference type="EMBL" id="KKK59660.1"/>
    </source>
</evidence>
<gene>
    <name evidence="1" type="ORF">LCGC14_3032160</name>
</gene>
<reference evidence="1" key="1">
    <citation type="journal article" date="2015" name="Nature">
        <title>Complex archaea that bridge the gap between prokaryotes and eukaryotes.</title>
        <authorList>
            <person name="Spang A."/>
            <person name="Saw J.H."/>
            <person name="Jorgensen S.L."/>
            <person name="Zaremba-Niedzwiedzka K."/>
            <person name="Martijn J."/>
            <person name="Lind A.E."/>
            <person name="van Eijk R."/>
            <person name="Schleper C."/>
            <person name="Guy L."/>
            <person name="Ettema T.J."/>
        </authorList>
    </citation>
    <scope>NUCLEOTIDE SEQUENCE</scope>
</reference>
<accession>A0A0F8XF98</accession>
<organism evidence="1">
    <name type="scientific">marine sediment metagenome</name>
    <dbReference type="NCBI Taxonomy" id="412755"/>
    <lineage>
        <taxon>unclassified sequences</taxon>
        <taxon>metagenomes</taxon>
        <taxon>ecological metagenomes</taxon>
    </lineage>
</organism>
<dbReference type="AlphaFoldDB" id="A0A0F8XF98"/>
<protein>
    <submittedName>
        <fullName evidence="1">Uncharacterized protein</fullName>
    </submittedName>
</protein>
<sequence>MNSNAIREKFGGDYIADGEKQQGKVLNFDRDHDKCEENRIRSSFLTDYGRKSGMGIDRILK</sequence>
<dbReference type="EMBL" id="LAZR01063356">
    <property type="protein sequence ID" value="KKK59660.1"/>
    <property type="molecule type" value="Genomic_DNA"/>
</dbReference>
<proteinExistence type="predicted"/>